<keyword evidence="15" id="KW-1185">Reference proteome</keyword>
<evidence type="ECO:0000256" key="3">
    <source>
        <dbReference type="ARBA" id="ARBA00011738"/>
    </source>
</evidence>
<evidence type="ECO:0000256" key="7">
    <source>
        <dbReference type="ARBA" id="ARBA00022840"/>
    </source>
</evidence>
<dbReference type="PROSITE" id="PS50862">
    <property type="entry name" value="AA_TRNA_LIGASE_II"/>
    <property type="match status" value="1"/>
</dbReference>
<feature type="binding site" evidence="12">
    <location>
        <begin position="262"/>
        <end position="263"/>
    </location>
    <ligand>
        <name>L-histidine</name>
        <dbReference type="ChEBI" id="CHEBI:57595"/>
    </ligand>
</feature>
<organism evidence="14 15">
    <name type="scientific">Acidithiobacillus marinus</name>
    <dbReference type="NCBI Taxonomy" id="187490"/>
    <lineage>
        <taxon>Bacteria</taxon>
        <taxon>Pseudomonadati</taxon>
        <taxon>Pseudomonadota</taxon>
        <taxon>Acidithiobacillia</taxon>
        <taxon>Acidithiobacillales</taxon>
        <taxon>Acidithiobacillaceae</taxon>
        <taxon>Acidithiobacillus</taxon>
    </lineage>
</organism>
<dbReference type="GO" id="GO:0004821">
    <property type="term" value="F:histidine-tRNA ligase activity"/>
    <property type="evidence" value="ECO:0007669"/>
    <property type="project" value="UniProtKB-UniRule"/>
</dbReference>
<dbReference type="InterPro" id="IPR045864">
    <property type="entry name" value="aa-tRNA-synth_II/BPL/LPL"/>
</dbReference>
<dbReference type="PANTHER" id="PTHR43707">
    <property type="entry name" value="HISTIDYL-TRNA SYNTHETASE"/>
    <property type="match status" value="1"/>
</dbReference>
<comment type="similarity">
    <text evidence="2 11">Belongs to the class-II aminoacyl-tRNA synthetase family.</text>
</comment>
<dbReference type="InterPro" id="IPR004516">
    <property type="entry name" value="HisRS/HisZ"/>
</dbReference>
<comment type="caution">
    <text evidence="14">The sequence shown here is derived from an EMBL/GenBank/DDBJ whole genome shotgun (WGS) entry which is preliminary data.</text>
</comment>
<dbReference type="InterPro" id="IPR036621">
    <property type="entry name" value="Anticodon-bd_dom_sf"/>
</dbReference>
<keyword evidence="7 11" id="KW-0067">ATP-binding</keyword>
<evidence type="ECO:0000313" key="14">
    <source>
        <dbReference type="EMBL" id="PKY10036.1"/>
    </source>
</evidence>
<feature type="binding site" evidence="12">
    <location>
        <position position="258"/>
    </location>
    <ligand>
        <name>L-histidine</name>
        <dbReference type="ChEBI" id="CHEBI:57595"/>
    </ligand>
</feature>
<evidence type="ECO:0000256" key="5">
    <source>
        <dbReference type="ARBA" id="ARBA00022598"/>
    </source>
</evidence>
<dbReference type="EC" id="6.1.1.21" evidence="11"/>
<sequence length="439" mass="47911">MATKELQAVRGMNDIFPSASAGWQTLEADLRDLLSLYDYGEIRLPLLESTELFARAIGDVTDIVQKEMYTFADRNGDSLTLRPEGTAGCVRAAIQHQTMRGQTPRYYYIGPMFRHERPQKGRYRQFHQLGVEVFGQAGAGADAEVIALSARILKRSGVAAALQINSLGSPAARAAYRERLLSYLRPREAALCADCQTRMERNPLRVLDCKVPGCQEIAAAAPHLVDHLDAESAAHFASLQDLLTALDIPYVVNHSLVRGLDYYNRTVFEWVTDALGAQGTVLAGGRYDGLISQLGGQQTPAIGFAVGLERLLALQEIQGKLATASKPILFVGALDDSSLVSAWQLAEHLRDHAISVVSGGPASFKSLMKQAERSQAQFQVVIGAGQLQDEPVIIKEQHGEGRWEGSLDAVTSGLQSLGVDFPQHAPHTEHNFATTRRLK</sequence>
<evidence type="ECO:0000259" key="13">
    <source>
        <dbReference type="PROSITE" id="PS50862"/>
    </source>
</evidence>
<dbReference type="OrthoDB" id="5288205at2"/>
<dbReference type="HAMAP" id="MF_00127">
    <property type="entry name" value="His_tRNA_synth"/>
    <property type="match status" value="1"/>
</dbReference>
<feature type="binding site" evidence="12">
    <location>
        <position position="128"/>
    </location>
    <ligand>
        <name>L-histidine</name>
        <dbReference type="ChEBI" id="CHEBI:57595"/>
    </ligand>
</feature>
<evidence type="ECO:0000256" key="6">
    <source>
        <dbReference type="ARBA" id="ARBA00022741"/>
    </source>
</evidence>
<dbReference type="GO" id="GO:0006427">
    <property type="term" value="P:histidyl-tRNA aminoacylation"/>
    <property type="evidence" value="ECO:0007669"/>
    <property type="project" value="UniProtKB-UniRule"/>
</dbReference>
<proteinExistence type="inferred from homology"/>
<dbReference type="Gene3D" id="3.30.930.10">
    <property type="entry name" value="Bira Bifunctional Protein, Domain 2"/>
    <property type="match status" value="1"/>
</dbReference>
<dbReference type="Proteomes" id="UP000234329">
    <property type="component" value="Unassembled WGS sequence"/>
</dbReference>
<keyword evidence="4 11" id="KW-0963">Cytoplasm</keyword>
<dbReference type="AlphaFoldDB" id="A0A2I1DJI9"/>
<protein>
    <recommendedName>
        <fullName evidence="11">Histidine--tRNA ligase</fullName>
        <ecNumber evidence="11">6.1.1.21</ecNumber>
    </recommendedName>
    <alternativeName>
        <fullName evidence="11">Histidyl-tRNA synthetase</fullName>
        <shortName evidence="11">HisRS</shortName>
    </alternativeName>
</protein>
<feature type="binding site" evidence="12">
    <location>
        <position position="132"/>
    </location>
    <ligand>
        <name>L-histidine</name>
        <dbReference type="ChEBI" id="CHEBI:57595"/>
    </ligand>
</feature>
<feature type="binding site" evidence="12">
    <location>
        <position position="114"/>
    </location>
    <ligand>
        <name>L-histidine</name>
        <dbReference type="ChEBI" id="CHEBI:57595"/>
    </ligand>
</feature>
<dbReference type="InParanoid" id="A0A2I1DJI9"/>
<dbReference type="SUPFAM" id="SSF55681">
    <property type="entry name" value="Class II aaRS and biotin synthetases"/>
    <property type="match status" value="1"/>
</dbReference>
<dbReference type="RefSeq" id="WP_101538565.1">
    <property type="nucleotide sequence ID" value="NZ_MXAV01000044.1"/>
</dbReference>
<dbReference type="NCBIfam" id="TIGR00442">
    <property type="entry name" value="hisS"/>
    <property type="match status" value="1"/>
</dbReference>
<dbReference type="InterPro" id="IPR006195">
    <property type="entry name" value="aa-tRNA-synth_II"/>
</dbReference>
<feature type="domain" description="Aminoacyl-transfer RNA synthetases class-II family profile" evidence="13">
    <location>
        <begin position="1"/>
        <end position="327"/>
    </location>
</feature>
<evidence type="ECO:0000256" key="12">
    <source>
        <dbReference type="PIRSR" id="PIRSR001549-1"/>
    </source>
</evidence>
<reference evidence="14 15" key="1">
    <citation type="submission" date="2017-03" db="EMBL/GenBank/DDBJ databases">
        <title>Draft genime sequence of the acidophilic sulfur-oxidizing bacterium Acidithiobacillus sp. SH, isolated from seawater.</title>
        <authorList>
            <person name="Sharmin S."/>
            <person name="Tokuhisa M."/>
            <person name="Kanao T."/>
            <person name="Kamimura K."/>
        </authorList>
    </citation>
    <scope>NUCLEOTIDE SEQUENCE [LARGE SCALE GENOMIC DNA]</scope>
    <source>
        <strain evidence="14 15">SH</strain>
    </source>
</reference>
<dbReference type="GO" id="GO:0005737">
    <property type="term" value="C:cytoplasm"/>
    <property type="evidence" value="ECO:0007669"/>
    <property type="project" value="UniProtKB-SubCell"/>
</dbReference>
<name>A0A2I1DJI9_9PROT</name>
<dbReference type="PIRSF" id="PIRSF001549">
    <property type="entry name" value="His-tRNA_synth"/>
    <property type="match status" value="1"/>
</dbReference>
<evidence type="ECO:0000256" key="10">
    <source>
        <dbReference type="ARBA" id="ARBA00047639"/>
    </source>
</evidence>
<dbReference type="FunCoup" id="A0A2I1DJI9">
    <property type="interactions" value="483"/>
</dbReference>
<comment type="subunit">
    <text evidence="3 11">Homodimer.</text>
</comment>
<dbReference type="Pfam" id="PF13393">
    <property type="entry name" value="tRNA-synt_His"/>
    <property type="match status" value="1"/>
</dbReference>
<keyword evidence="6 11" id="KW-0547">Nucleotide-binding</keyword>
<comment type="subcellular location">
    <subcellularLocation>
        <location evidence="1 11">Cytoplasm</location>
    </subcellularLocation>
</comment>
<comment type="catalytic activity">
    <reaction evidence="10 11">
        <text>tRNA(His) + L-histidine + ATP = L-histidyl-tRNA(His) + AMP + diphosphate + H(+)</text>
        <dbReference type="Rhea" id="RHEA:17313"/>
        <dbReference type="Rhea" id="RHEA-COMP:9665"/>
        <dbReference type="Rhea" id="RHEA-COMP:9689"/>
        <dbReference type="ChEBI" id="CHEBI:15378"/>
        <dbReference type="ChEBI" id="CHEBI:30616"/>
        <dbReference type="ChEBI" id="CHEBI:33019"/>
        <dbReference type="ChEBI" id="CHEBI:57595"/>
        <dbReference type="ChEBI" id="CHEBI:78442"/>
        <dbReference type="ChEBI" id="CHEBI:78527"/>
        <dbReference type="ChEBI" id="CHEBI:456215"/>
        <dbReference type="EC" id="6.1.1.21"/>
    </reaction>
</comment>
<evidence type="ECO:0000256" key="1">
    <source>
        <dbReference type="ARBA" id="ARBA00004496"/>
    </source>
</evidence>
<dbReference type="SUPFAM" id="SSF52954">
    <property type="entry name" value="Class II aaRS ABD-related"/>
    <property type="match status" value="1"/>
</dbReference>
<gene>
    <name evidence="11" type="primary">hisS</name>
    <name evidence="14" type="ORF">B1757_12200</name>
</gene>
<evidence type="ECO:0000256" key="8">
    <source>
        <dbReference type="ARBA" id="ARBA00022917"/>
    </source>
</evidence>
<evidence type="ECO:0000256" key="2">
    <source>
        <dbReference type="ARBA" id="ARBA00008226"/>
    </source>
</evidence>
<keyword evidence="9 11" id="KW-0030">Aminoacyl-tRNA synthetase</keyword>
<dbReference type="GO" id="GO:0005524">
    <property type="term" value="F:ATP binding"/>
    <property type="evidence" value="ECO:0007669"/>
    <property type="project" value="UniProtKB-UniRule"/>
</dbReference>
<dbReference type="InterPro" id="IPR041715">
    <property type="entry name" value="HisRS-like_core"/>
</dbReference>
<evidence type="ECO:0000313" key="15">
    <source>
        <dbReference type="Proteomes" id="UP000234329"/>
    </source>
</evidence>
<dbReference type="InterPro" id="IPR015807">
    <property type="entry name" value="His-tRNA-ligase"/>
</dbReference>
<keyword evidence="5 11" id="KW-0436">Ligase</keyword>
<evidence type="ECO:0000256" key="9">
    <source>
        <dbReference type="ARBA" id="ARBA00023146"/>
    </source>
</evidence>
<keyword evidence="8 11" id="KW-0648">Protein biosynthesis</keyword>
<feature type="binding site" evidence="12">
    <location>
        <begin position="84"/>
        <end position="86"/>
    </location>
    <ligand>
        <name>L-histidine</name>
        <dbReference type="ChEBI" id="CHEBI:57595"/>
    </ligand>
</feature>
<evidence type="ECO:0000256" key="11">
    <source>
        <dbReference type="HAMAP-Rule" id="MF_00127"/>
    </source>
</evidence>
<dbReference type="CDD" id="cd00773">
    <property type="entry name" value="HisRS-like_core"/>
    <property type="match status" value="1"/>
</dbReference>
<dbReference type="EMBL" id="MXAV01000044">
    <property type="protein sequence ID" value="PKY10036.1"/>
    <property type="molecule type" value="Genomic_DNA"/>
</dbReference>
<dbReference type="Gene3D" id="3.40.50.800">
    <property type="entry name" value="Anticodon-binding domain"/>
    <property type="match status" value="1"/>
</dbReference>
<accession>A0A2I1DJI9</accession>
<dbReference type="PANTHER" id="PTHR43707:SF1">
    <property type="entry name" value="HISTIDINE--TRNA LIGASE, MITOCHONDRIAL-RELATED"/>
    <property type="match status" value="1"/>
</dbReference>
<dbReference type="FunFam" id="3.30.930.10:FF:000005">
    <property type="entry name" value="Histidine--tRNA ligase"/>
    <property type="match status" value="1"/>
</dbReference>
<evidence type="ECO:0000256" key="4">
    <source>
        <dbReference type="ARBA" id="ARBA00022490"/>
    </source>
</evidence>